<name>A0A923RF30_9FIRM</name>
<evidence type="ECO:0000313" key="11">
    <source>
        <dbReference type="Proteomes" id="UP000659630"/>
    </source>
</evidence>
<evidence type="ECO:0000256" key="3">
    <source>
        <dbReference type="ARBA" id="ARBA00022519"/>
    </source>
</evidence>
<comment type="subcellular location">
    <subcellularLocation>
        <location evidence="1">Cell membrane</location>
        <topology evidence="1">Multi-pass membrane protein</topology>
    </subcellularLocation>
</comment>
<evidence type="ECO:0000256" key="7">
    <source>
        <dbReference type="ARBA" id="ARBA00034125"/>
    </source>
</evidence>
<comment type="caution">
    <text evidence="10">The sequence shown here is derived from an EMBL/GenBank/DDBJ whole genome shotgun (WGS) entry which is preliminary data.</text>
</comment>
<dbReference type="AlphaFoldDB" id="A0A923RF30"/>
<feature type="domain" description="Threonine/Serine exporter ThrE" evidence="9">
    <location>
        <begin position="8"/>
        <end position="134"/>
    </location>
</feature>
<evidence type="ECO:0000256" key="4">
    <source>
        <dbReference type="ARBA" id="ARBA00022692"/>
    </source>
</evidence>
<keyword evidence="4 8" id="KW-0812">Transmembrane</keyword>
<dbReference type="EMBL" id="JACONZ010000004">
    <property type="protein sequence ID" value="MBC5582244.1"/>
    <property type="molecule type" value="Genomic_DNA"/>
</dbReference>
<keyword evidence="3" id="KW-0997">Cell inner membrane</keyword>
<dbReference type="InterPro" id="IPR050539">
    <property type="entry name" value="ThrE_Dicarb/AminoAcid_Exp"/>
</dbReference>
<evidence type="ECO:0000313" key="10">
    <source>
        <dbReference type="EMBL" id="MBC5582244.1"/>
    </source>
</evidence>
<dbReference type="RefSeq" id="WP_186888584.1">
    <property type="nucleotide sequence ID" value="NZ_JACONZ010000004.1"/>
</dbReference>
<feature type="transmembrane region" description="Helical" evidence="8">
    <location>
        <begin position="79"/>
        <end position="98"/>
    </location>
</feature>
<keyword evidence="2" id="KW-1003">Cell membrane</keyword>
<dbReference type="PANTHER" id="PTHR34390:SF1">
    <property type="entry name" value="SUCCINATE TRANSPORTER SUBUNIT YJJB-RELATED"/>
    <property type="match status" value="1"/>
</dbReference>
<comment type="similarity">
    <text evidence="7">Belongs to the ThrE exporter (TC 2.A.79) family.</text>
</comment>
<accession>A0A923RF30</accession>
<keyword evidence="5 8" id="KW-1133">Transmembrane helix</keyword>
<dbReference type="Proteomes" id="UP000659630">
    <property type="component" value="Unassembled WGS sequence"/>
</dbReference>
<keyword evidence="6 8" id="KW-0472">Membrane</keyword>
<sequence>MSELFLPCVYAFVACFAFCFVVNIRGRMLLFAPLGASLGWLVYIAAAPAASELLCYFFATLAVSIYAEIMARLHRAPATGFLLVGLLPLVPGGGIYYTMEYCISGDTAMFLETGLHTFGIAGSLALGVLVVSSIVRFYSVVRRHLRQKAGLPPA</sequence>
<evidence type="ECO:0000256" key="2">
    <source>
        <dbReference type="ARBA" id="ARBA00022475"/>
    </source>
</evidence>
<evidence type="ECO:0000256" key="5">
    <source>
        <dbReference type="ARBA" id="ARBA00022989"/>
    </source>
</evidence>
<reference evidence="10" key="1">
    <citation type="submission" date="2020-08" db="EMBL/GenBank/DDBJ databases">
        <title>Genome public.</title>
        <authorList>
            <person name="Liu C."/>
            <person name="Sun Q."/>
        </authorList>
    </citation>
    <scope>NUCLEOTIDE SEQUENCE</scope>
    <source>
        <strain evidence="10">BX8</strain>
    </source>
</reference>
<dbReference type="InterPro" id="IPR024528">
    <property type="entry name" value="ThrE_2"/>
</dbReference>
<feature type="transmembrane region" description="Helical" evidence="8">
    <location>
        <begin position="43"/>
        <end position="67"/>
    </location>
</feature>
<dbReference type="GO" id="GO:0005886">
    <property type="term" value="C:plasma membrane"/>
    <property type="evidence" value="ECO:0007669"/>
    <property type="project" value="UniProtKB-SubCell"/>
</dbReference>
<dbReference type="GO" id="GO:0015744">
    <property type="term" value="P:succinate transport"/>
    <property type="evidence" value="ECO:0007669"/>
    <property type="project" value="TreeGrafter"/>
</dbReference>
<evidence type="ECO:0000256" key="6">
    <source>
        <dbReference type="ARBA" id="ARBA00023136"/>
    </source>
</evidence>
<evidence type="ECO:0000256" key="8">
    <source>
        <dbReference type="SAM" id="Phobius"/>
    </source>
</evidence>
<protein>
    <submittedName>
        <fullName evidence="10">Threonine/serine exporter family protein</fullName>
    </submittedName>
</protein>
<feature type="transmembrane region" description="Helical" evidence="8">
    <location>
        <begin position="118"/>
        <end position="138"/>
    </location>
</feature>
<keyword evidence="11" id="KW-1185">Reference proteome</keyword>
<evidence type="ECO:0000256" key="1">
    <source>
        <dbReference type="ARBA" id="ARBA00004651"/>
    </source>
</evidence>
<evidence type="ECO:0000259" key="9">
    <source>
        <dbReference type="Pfam" id="PF12821"/>
    </source>
</evidence>
<dbReference type="PANTHER" id="PTHR34390">
    <property type="entry name" value="UPF0442 PROTEIN YJJB-RELATED"/>
    <property type="match status" value="1"/>
</dbReference>
<proteinExistence type="inferred from homology"/>
<organism evidence="10 11">
    <name type="scientific">Anaerofilum hominis</name>
    <dbReference type="NCBI Taxonomy" id="2763016"/>
    <lineage>
        <taxon>Bacteria</taxon>
        <taxon>Bacillati</taxon>
        <taxon>Bacillota</taxon>
        <taxon>Clostridia</taxon>
        <taxon>Eubacteriales</taxon>
        <taxon>Oscillospiraceae</taxon>
        <taxon>Anaerofilum</taxon>
    </lineage>
</organism>
<gene>
    <name evidence="10" type="ORF">H8S23_12070</name>
</gene>
<dbReference type="Pfam" id="PF12821">
    <property type="entry name" value="ThrE_2"/>
    <property type="match status" value="1"/>
</dbReference>